<dbReference type="AlphaFoldDB" id="A0A1E7KE22"/>
<gene>
    <name evidence="1" type="ORF">AN217_02540</name>
</gene>
<sequence length="92" mass="9749">MRRRAVTAVAVIGVVTETGTVESEAARSCPTGIRLVPADVVGIRVRDGSRLSRCAGHGSRFRCQRPVDPACHILGHPLGARQGAEPLPDLLQ</sequence>
<proteinExistence type="predicted"/>
<evidence type="ECO:0000313" key="2">
    <source>
        <dbReference type="Proteomes" id="UP000175829"/>
    </source>
</evidence>
<dbReference type="EMBL" id="LJGV01000021">
    <property type="protein sequence ID" value="OEV02155.1"/>
    <property type="molecule type" value="Genomic_DNA"/>
</dbReference>
<organism evidence="1 2">
    <name type="scientific">Streptomyces qinglanensis</name>
    <dbReference type="NCBI Taxonomy" id="943816"/>
    <lineage>
        <taxon>Bacteria</taxon>
        <taxon>Bacillati</taxon>
        <taxon>Actinomycetota</taxon>
        <taxon>Actinomycetes</taxon>
        <taxon>Kitasatosporales</taxon>
        <taxon>Streptomycetaceae</taxon>
        <taxon>Streptomyces</taxon>
    </lineage>
</organism>
<name>A0A1E7KE22_9ACTN</name>
<protein>
    <submittedName>
        <fullName evidence="1">Uncharacterized protein</fullName>
    </submittedName>
</protein>
<comment type="caution">
    <text evidence="1">The sequence shown here is derived from an EMBL/GenBank/DDBJ whole genome shotgun (WGS) entry which is preliminary data.</text>
</comment>
<reference evidence="1 2" key="1">
    <citation type="journal article" date="2016" name="Front. Microbiol.">
        <title>Comparative Genomics Analysis of Streptomyces Species Reveals Their Adaptation to the Marine Environment and Their Diversity at the Genomic Level.</title>
        <authorList>
            <person name="Tian X."/>
            <person name="Zhang Z."/>
            <person name="Yang T."/>
            <person name="Chen M."/>
            <person name="Li J."/>
            <person name="Chen F."/>
            <person name="Yang J."/>
            <person name="Li W."/>
            <person name="Zhang B."/>
            <person name="Zhang Z."/>
            <person name="Wu J."/>
            <person name="Zhang C."/>
            <person name="Long L."/>
            <person name="Xiao J."/>
        </authorList>
    </citation>
    <scope>NUCLEOTIDE SEQUENCE [LARGE SCALE GENOMIC DNA]</scope>
    <source>
        <strain evidence="1 2">SCSIO M10379</strain>
    </source>
</reference>
<accession>A0A1E7KE22</accession>
<dbReference type="Proteomes" id="UP000175829">
    <property type="component" value="Unassembled WGS sequence"/>
</dbReference>
<evidence type="ECO:0000313" key="1">
    <source>
        <dbReference type="EMBL" id="OEV02155.1"/>
    </source>
</evidence>